<organism evidence="2 3">
    <name type="scientific">Allacma fusca</name>
    <dbReference type="NCBI Taxonomy" id="39272"/>
    <lineage>
        <taxon>Eukaryota</taxon>
        <taxon>Metazoa</taxon>
        <taxon>Ecdysozoa</taxon>
        <taxon>Arthropoda</taxon>
        <taxon>Hexapoda</taxon>
        <taxon>Collembola</taxon>
        <taxon>Symphypleona</taxon>
        <taxon>Sminthuridae</taxon>
        <taxon>Allacma</taxon>
    </lineage>
</organism>
<gene>
    <name evidence="2" type="ORF">AFUS01_LOCUS27605</name>
</gene>
<evidence type="ECO:0000313" key="2">
    <source>
        <dbReference type="EMBL" id="CAG7817016.1"/>
    </source>
</evidence>
<name>A0A8J2P6Z3_9HEXA</name>
<dbReference type="Proteomes" id="UP000708208">
    <property type="component" value="Unassembled WGS sequence"/>
</dbReference>
<comment type="caution">
    <text evidence="2">The sequence shown here is derived from an EMBL/GenBank/DDBJ whole genome shotgun (WGS) entry which is preliminary data.</text>
</comment>
<feature type="region of interest" description="Disordered" evidence="1">
    <location>
        <begin position="1"/>
        <end position="73"/>
    </location>
</feature>
<evidence type="ECO:0000256" key="1">
    <source>
        <dbReference type="SAM" id="MobiDB-lite"/>
    </source>
</evidence>
<dbReference type="AlphaFoldDB" id="A0A8J2P6Z3"/>
<protein>
    <submittedName>
        <fullName evidence="2">Uncharacterized protein</fullName>
    </submittedName>
</protein>
<accession>A0A8J2P6Z3</accession>
<evidence type="ECO:0000313" key="3">
    <source>
        <dbReference type="Proteomes" id="UP000708208"/>
    </source>
</evidence>
<proteinExistence type="predicted"/>
<dbReference type="EMBL" id="CAJVCH010384885">
    <property type="protein sequence ID" value="CAG7817016.1"/>
    <property type="molecule type" value="Genomic_DNA"/>
</dbReference>
<reference evidence="2" key="1">
    <citation type="submission" date="2021-06" db="EMBL/GenBank/DDBJ databases">
        <authorList>
            <person name="Hodson N. C."/>
            <person name="Mongue J. A."/>
            <person name="Jaron S. K."/>
        </authorList>
    </citation>
    <scope>NUCLEOTIDE SEQUENCE</scope>
</reference>
<sequence length="73" mass="8614">MANNLGYVTERGLGPNDESKTTIQRSPRTEKKKKFRDDRKVKNVGAKKCMRKGWPERRQRITGRSLRPRSREK</sequence>
<keyword evidence="3" id="KW-1185">Reference proteome</keyword>